<dbReference type="RefSeq" id="XP_007510541.1">
    <property type="nucleotide sequence ID" value="XM_007510479.1"/>
</dbReference>
<dbReference type="Proteomes" id="UP000198341">
    <property type="component" value="Chromosome 10"/>
</dbReference>
<feature type="compositionally biased region" description="Low complexity" evidence="1">
    <location>
        <begin position="463"/>
        <end position="476"/>
    </location>
</feature>
<dbReference type="EMBL" id="FO082269">
    <property type="protein sequence ID" value="CCO18074.1"/>
    <property type="molecule type" value="Genomic_DNA"/>
</dbReference>
<feature type="compositionally biased region" description="Polar residues" evidence="1">
    <location>
        <begin position="478"/>
        <end position="488"/>
    </location>
</feature>
<feature type="region of interest" description="Disordered" evidence="1">
    <location>
        <begin position="38"/>
        <end position="100"/>
    </location>
</feature>
<feature type="compositionally biased region" description="Basic and acidic residues" evidence="1">
    <location>
        <begin position="143"/>
        <end position="166"/>
    </location>
</feature>
<organism evidence="3 4">
    <name type="scientific">Bathycoccus prasinos</name>
    <dbReference type="NCBI Taxonomy" id="41875"/>
    <lineage>
        <taxon>Eukaryota</taxon>
        <taxon>Viridiplantae</taxon>
        <taxon>Chlorophyta</taxon>
        <taxon>Mamiellophyceae</taxon>
        <taxon>Mamiellales</taxon>
        <taxon>Bathycoccaceae</taxon>
        <taxon>Bathycoccus</taxon>
    </lineage>
</organism>
<feature type="region of interest" description="Disordered" evidence="1">
    <location>
        <begin position="1157"/>
        <end position="1184"/>
    </location>
</feature>
<reference evidence="3 4" key="1">
    <citation type="submission" date="2011-10" db="EMBL/GenBank/DDBJ databases">
        <authorList>
            <person name="Genoscope - CEA"/>
        </authorList>
    </citation>
    <scope>NUCLEOTIDE SEQUENCE [LARGE SCALE GENOMIC DNA]</scope>
    <source>
        <strain evidence="3 4">RCC 1105</strain>
    </source>
</reference>
<accession>K8EJ98</accession>
<feature type="compositionally biased region" description="Low complexity" evidence="1">
    <location>
        <begin position="1238"/>
        <end position="1274"/>
    </location>
</feature>
<feature type="compositionally biased region" description="Polar residues" evidence="1">
    <location>
        <begin position="319"/>
        <end position="329"/>
    </location>
</feature>
<proteinExistence type="predicted"/>
<keyword evidence="2" id="KW-0472">Membrane</keyword>
<feature type="region of interest" description="Disordered" evidence="1">
    <location>
        <begin position="847"/>
        <end position="976"/>
    </location>
</feature>
<feature type="region of interest" description="Disordered" evidence="1">
    <location>
        <begin position="1230"/>
        <end position="1274"/>
    </location>
</feature>
<feature type="region of interest" description="Disordered" evidence="1">
    <location>
        <begin position="429"/>
        <end position="449"/>
    </location>
</feature>
<feature type="compositionally biased region" description="Basic and acidic residues" evidence="1">
    <location>
        <begin position="181"/>
        <end position="195"/>
    </location>
</feature>
<gene>
    <name evidence="3" type="ordered locus">Bathy10g01460</name>
</gene>
<evidence type="ECO:0000256" key="1">
    <source>
        <dbReference type="SAM" id="MobiDB-lite"/>
    </source>
</evidence>
<keyword evidence="2" id="KW-0812">Transmembrane</keyword>
<feature type="compositionally biased region" description="Basic and acidic residues" evidence="1">
    <location>
        <begin position="1433"/>
        <end position="1444"/>
    </location>
</feature>
<feature type="region of interest" description="Disordered" evidence="1">
    <location>
        <begin position="656"/>
        <end position="678"/>
    </location>
</feature>
<dbReference type="KEGG" id="bpg:Bathy10g01460"/>
<evidence type="ECO:0000256" key="2">
    <source>
        <dbReference type="SAM" id="Phobius"/>
    </source>
</evidence>
<feature type="region of interest" description="Disordered" evidence="1">
    <location>
        <begin position="1420"/>
        <end position="1480"/>
    </location>
</feature>
<feature type="compositionally biased region" description="Polar residues" evidence="1">
    <location>
        <begin position="438"/>
        <end position="449"/>
    </location>
</feature>
<feature type="compositionally biased region" description="Basic and acidic residues" evidence="1">
    <location>
        <begin position="874"/>
        <end position="884"/>
    </location>
</feature>
<name>K8EJ98_9CHLO</name>
<sequence length="1480" mass="158461">MSLNEKKRRRSSSSKTSLLNLAFGTVGVFTLALSSPYAEAKTQKHHRSSGDDVVHGVGETQVRGSSSSTSSSSSSSSLKRNAKEHHVPLAHTTKGENDHVASLGGKYEQRIQSKLGDVLVPPKAPAVRVAGEGKLGSTTIESLSRDGDEERARDDRETDETMKKLDGYFNFDDNASNNNKASEEKKLSEEKKSSNDDAETAEEAKTKVEFSASRKNEDDGSKTITSGTKIDESISDKDALDAYFSAKSSSSQAASVASSSSGSSSGGGDLSSAVKTALDARADEDPSLEDLKSSLKSGKTVNGEELEGKVETKPIASTPKASSLTSSVNMEVEAEKLLKEASEETEKSLSSTTKTAATGSIDSTSSAAAASEKSKYVPITTSHSMRSLSPIAQKYLRPRATSAYASTSSTSSASAAAAAAPSLHSDLASSARSLYSRDASTSGKSASSNTNSIAAKYANMFSSRSSDASSSSGKPSTGYATRSTSSKVSVAHPYATNPFSVSHTSVRPKVASIMSRFTPKDTREAKAGMNQDDCDEIKEELEDVKDENNTLEEQVAIEEAQNRVEQIEQEIRIAEQEKMLTETKLDAIQPEEPLTEPELEDKLEKLTTKLEAINAQNEIMTEQTEVLNAMSKMSSSSSEYKELAVKMSELNDASEAVKADAAGVPQPDTSEAEELASQIEELQSKLEEAEAALEDKDDELDEAKGQIDEVYSDYKGAKDDAENYKDDVEDLSKQLDDANAEITTDKVTISQVQSEEAQVSSEKEVLAAENSRLQMQLSSYDAEKEKLIEEIQTLGATVDDMDERQAKLAELDLLNKKIELVEEANAMSEVFKLQEENLQHRAEEIEAEKENLDATGTPYTNKAATVEDIDEAIEESKEVLKEVIDDQDTRDEDLASTAEDSENEVQTVLKSEVSFPTDSSSSVSSYTSSPSSKYTSTSSSSSSSSTTSSSSSSSSSSDDDDSSSILNFSGNDEEVEVPAGTPAAVADAMTNANEDKAVVTTMKNRDTNSVVDLNDPVVEVDVSASKGIDLIRESEAKGVKTGESYPVQESIDEISAALLAVDEGKAVETTLLLKGVTAANFTEADEIAAKGVFAEAVDANLEDVVLVSVRDSVIGEEATLAKAPKDGAADVKSRAKEAVLRSRSIARHAAALGLAQSRPELGVSTSSSSSSSGPRKALKEKTNDDDRDYLNEYIKKVKAKKDATLNAAVANRKSTSKSFALPTTSSMKMSLTNKDKVSSSSAKPAGAKPMAMAKSKNFAASTTEETTTATAATDGETATEIRMVVLTDDVDSKELLIAERFSDPDVLGAIVARLQASGAPALASDVDVTLIEQRKNKYDEFFSFLPEPVRNAIHWTANKIEFAFEGLRDWLVDTFHLTISESDGITGAIMGGLAVVIIYLVLRSMYRRFVRYRLRQKNNRSSGGYGGGTNNNDESRPLYRESSETKGGQTTTREYSSQQYGTTPPVSRGYYGAGAGPGRR</sequence>
<evidence type="ECO:0000313" key="3">
    <source>
        <dbReference type="EMBL" id="CCO18074.1"/>
    </source>
</evidence>
<feature type="region of interest" description="Disordered" evidence="1">
    <location>
        <begin position="463"/>
        <end position="533"/>
    </location>
</feature>
<feature type="transmembrane region" description="Helical" evidence="2">
    <location>
        <begin position="1384"/>
        <end position="1402"/>
    </location>
</feature>
<feature type="compositionally biased region" description="Basic and acidic residues" evidence="1">
    <location>
        <begin position="278"/>
        <end position="293"/>
    </location>
</feature>
<feature type="compositionally biased region" description="Low complexity" evidence="1">
    <location>
        <begin position="348"/>
        <end position="371"/>
    </location>
</feature>
<evidence type="ECO:0000313" key="4">
    <source>
        <dbReference type="Proteomes" id="UP000198341"/>
    </source>
</evidence>
<keyword evidence="4" id="KW-1185">Reference proteome</keyword>
<feature type="compositionally biased region" description="Low complexity" evidence="1">
    <location>
        <begin position="245"/>
        <end position="263"/>
    </location>
</feature>
<feature type="region of interest" description="Disordered" evidence="1">
    <location>
        <begin position="129"/>
        <end position="232"/>
    </location>
</feature>
<keyword evidence="2" id="KW-1133">Transmembrane helix</keyword>
<feature type="compositionally biased region" description="Gly residues" evidence="1">
    <location>
        <begin position="1471"/>
        <end position="1480"/>
    </location>
</feature>
<feature type="compositionally biased region" description="Basic and acidic residues" evidence="1">
    <location>
        <begin position="202"/>
        <end position="221"/>
    </location>
</feature>
<dbReference type="STRING" id="41875.K8EJ98"/>
<feature type="compositionally biased region" description="Basic and acidic residues" evidence="1">
    <location>
        <begin position="333"/>
        <end position="347"/>
    </location>
</feature>
<feature type="compositionally biased region" description="Low complexity" evidence="1">
    <location>
        <begin position="65"/>
        <end position="77"/>
    </location>
</feature>
<feature type="compositionally biased region" description="Polar residues" evidence="1">
    <location>
        <begin position="1445"/>
        <end position="1465"/>
    </location>
</feature>
<protein>
    <submittedName>
        <fullName evidence="3">Kinesin K39</fullName>
    </submittedName>
</protein>
<feature type="compositionally biased region" description="Low complexity" evidence="1">
    <location>
        <begin position="917"/>
        <end position="956"/>
    </location>
</feature>
<dbReference type="GeneID" id="19013223"/>
<feature type="region of interest" description="Disordered" evidence="1">
    <location>
        <begin position="245"/>
        <end position="390"/>
    </location>
</feature>